<evidence type="ECO:0000259" key="4">
    <source>
        <dbReference type="PROSITE" id="PS50995"/>
    </source>
</evidence>
<dbReference type="AlphaFoldDB" id="A0A1H6LHE5"/>
<dbReference type="GO" id="GO:0003677">
    <property type="term" value="F:DNA binding"/>
    <property type="evidence" value="ECO:0007669"/>
    <property type="project" value="UniProtKB-KW"/>
</dbReference>
<keyword evidence="3" id="KW-0804">Transcription</keyword>
<evidence type="ECO:0000256" key="1">
    <source>
        <dbReference type="ARBA" id="ARBA00023015"/>
    </source>
</evidence>
<dbReference type="Proteomes" id="UP000183190">
    <property type="component" value="Unassembled WGS sequence"/>
</dbReference>
<keyword evidence="1" id="KW-0805">Transcription regulation</keyword>
<accession>A0A1H6LHE5</accession>
<name>A0A1H6LHE5_RUMFL</name>
<dbReference type="SMART" id="SM00347">
    <property type="entry name" value="HTH_MARR"/>
    <property type="match status" value="1"/>
</dbReference>
<gene>
    <name evidence="5" type="ORF">SAMN02910265_03049</name>
</gene>
<feature type="domain" description="HTH marR-type" evidence="4">
    <location>
        <begin position="1"/>
        <end position="132"/>
    </location>
</feature>
<evidence type="ECO:0000256" key="2">
    <source>
        <dbReference type="ARBA" id="ARBA00023125"/>
    </source>
</evidence>
<dbReference type="InterPro" id="IPR036388">
    <property type="entry name" value="WH-like_DNA-bd_sf"/>
</dbReference>
<dbReference type="InterPro" id="IPR000835">
    <property type="entry name" value="HTH_MarR-typ"/>
</dbReference>
<dbReference type="RefSeq" id="WP_074718917.1">
    <property type="nucleotide sequence ID" value="NZ_FNWV01000018.1"/>
</dbReference>
<dbReference type="PANTHER" id="PTHR42756">
    <property type="entry name" value="TRANSCRIPTIONAL REGULATOR, MARR"/>
    <property type="match status" value="1"/>
</dbReference>
<evidence type="ECO:0000256" key="3">
    <source>
        <dbReference type="ARBA" id="ARBA00023163"/>
    </source>
</evidence>
<dbReference type="SUPFAM" id="SSF46785">
    <property type="entry name" value="Winged helix' DNA-binding domain"/>
    <property type="match status" value="1"/>
</dbReference>
<dbReference type="GO" id="GO:0003700">
    <property type="term" value="F:DNA-binding transcription factor activity"/>
    <property type="evidence" value="ECO:0007669"/>
    <property type="project" value="InterPro"/>
</dbReference>
<reference evidence="5 6" key="1">
    <citation type="submission" date="2016-10" db="EMBL/GenBank/DDBJ databases">
        <authorList>
            <person name="de Groot N.N."/>
        </authorList>
    </citation>
    <scope>NUCLEOTIDE SEQUENCE [LARGE SCALE GENOMIC DNA]</scope>
    <source>
        <strain evidence="5 6">YAD2003</strain>
    </source>
</reference>
<protein>
    <recommendedName>
        <fullName evidence="4">HTH marR-type domain-containing protein</fullName>
    </recommendedName>
</protein>
<sequence length="141" mass="16358">MKPETRELDNIFASIDNTYREAAKRLAITDTEMDILYVINLEGSGCNQSCLYKQTGLTKSTVNSALHKMQERGEIELISGEGRNVCVRLTDKGRVLSERTVCRLIAFEEEVFGEWTQEEWELFISLNRRFLEQFRKKVESL</sequence>
<dbReference type="Gene3D" id="1.10.10.10">
    <property type="entry name" value="Winged helix-like DNA-binding domain superfamily/Winged helix DNA-binding domain"/>
    <property type="match status" value="1"/>
</dbReference>
<evidence type="ECO:0000313" key="5">
    <source>
        <dbReference type="EMBL" id="SEH85493.1"/>
    </source>
</evidence>
<dbReference type="InterPro" id="IPR036390">
    <property type="entry name" value="WH_DNA-bd_sf"/>
</dbReference>
<dbReference type="Pfam" id="PF12802">
    <property type="entry name" value="MarR_2"/>
    <property type="match status" value="1"/>
</dbReference>
<dbReference type="EMBL" id="FNWV01000018">
    <property type="protein sequence ID" value="SEH85493.1"/>
    <property type="molecule type" value="Genomic_DNA"/>
</dbReference>
<dbReference type="OrthoDB" id="3232829at2"/>
<dbReference type="PANTHER" id="PTHR42756:SF1">
    <property type="entry name" value="TRANSCRIPTIONAL REPRESSOR OF EMRAB OPERON"/>
    <property type="match status" value="1"/>
</dbReference>
<keyword evidence="2" id="KW-0238">DNA-binding</keyword>
<evidence type="ECO:0000313" key="6">
    <source>
        <dbReference type="Proteomes" id="UP000183190"/>
    </source>
</evidence>
<organism evidence="5 6">
    <name type="scientific">Ruminococcus flavefaciens</name>
    <dbReference type="NCBI Taxonomy" id="1265"/>
    <lineage>
        <taxon>Bacteria</taxon>
        <taxon>Bacillati</taxon>
        <taxon>Bacillota</taxon>
        <taxon>Clostridia</taxon>
        <taxon>Eubacteriales</taxon>
        <taxon>Oscillospiraceae</taxon>
        <taxon>Ruminococcus</taxon>
    </lineage>
</organism>
<proteinExistence type="predicted"/>
<dbReference type="PROSITE" id="PS50995">
    <property type="entry name" value="HTH_MARR_2"/>
    <property type="match status" value="1"/>
</dbReference>